<proteinExistence type="predicted"/>
<evidence type="ECO:0000256" key="5">
    <source>
        <dbReference type="ARBA" id="ARBA00023273"/>
    </source>
</evidence>
<dbReference type="GO" id="GO:0005930">
    <property type="term" value="C:axoneme"/>
    <property type="evidence" value="ECO:0007669"/>
    <property type="project" value="UniProtKB-SubCell"/>
</dbReference>
<protein>
    <recommendedName>
        <fullName evidence="7">EF-hand domain-containing family member C2</fullName>
    </recommendedName>
</protein>
<dbReference type="GO" id="GO:0010975">
    <property type="term" value="P:regulation of neuron projection development"/>
    <property type="evidence" value="ECO:0007669"/>
    <property type="project" value="TreeGrafter"/>
</dbReference>
<dbReference type="Gene3D" id="1.10.238.10">
    <property type="entry name" value="EF-hand"/>
    <property type="match status" value="1"/>
</dbReference>
<name>A0A232F7G8_9HYME</name>
<dbReference type="SMART" id="SM00676">
    <property type="entry name" value="DM10"/>
    <property type="match status" value="3"/>
</dbReference>
<dbReference type="InterPro" id="IPR040193">
    <property type="entry name" value="EFHC1/EFHC2/EFHB"/>
</dbReference>
<sequence length="763" mass="89672">MHQIPQLPRLPGFNFDHNIGRTRFHRSQLFDRIHGDVYYLAEKPKSSKHSRYPAIYAWGEEPPSPPWLALDGQRLMFKAYFQESVHERREPYRIRLVDISFFLEDGTMKISEPAVDNSGLEQGIKRCHFSMQLGVLVRRQRIPLPDPVKYRYFDILDLNIGKEPQIYGRVYKIIDCDKFTRRFLNRMGIPVPDPLPAPADPTYERQRSATVSEKSHQKKPDSLGNFLKFDRKVLRFFGYWDDSDSPYGYVHDLEILYYLADDTIEILENLPTNDCGRSSKSTLVKRLKIPKFFTSLEPVGSSEPLTILNVLGESTTRSYYIADNSYCKKSSADYYKECDLTIGAQMNIFGRKVVITDLDNFTKEYYRNKYGLDDFTPLDHPGKRREQSRNPVKYVPPYNGFGSYEDSLVNCFSMVPKRPKVIADKFYQYDNQENDNRILRFGCKMISDIPDNRDRCFVISVYLLDNTVAVFEVGAKQAGHTKSLFQKRTRVRLPGQNMFSSEEPKYYEPQDFFVGTTVNLQGFRFQIETADERTFDYMEQHCNEFPKANVKFIVGKVRDHLKSVYREFIGEYSPLKNDDHPPVLRLSCLREALYKYLGDHITEHEVMTVARHYSFREHKEVCPREYVRALVHTELTRHVWNELDRLEEDIREWDRDRIGYLNRNQLYTILRASRIPLQKELINLMLDRLHKNEQGKLDYQDLLKFVNIVVDPLPPMPPINVKELYWTTEETPKSCGDIDWCLFLKDLGLEQQLKELDSPTNDK</sequence>
<dbReference type="InterPro" id="IPR048316">
    <property type="entry name" value="DUF5580_N"/>
</dbReference>
<reference evidence="10 11" key="1">
    <citation type="journal article" date="2017" name="Curr. Biol.">
        <title>The Evolution of Venom by Co-option of Single-Copy Genes.</title>
        <authorList>
            <person name="Martinson E.O."/>
            <person name="Mrinalini"/>
            <person name="Kelkar Y.D."/>
            <person name="Chang C.H."/>
            <person name="Werren J.H."/>
        </authorList>
    </citation>
    <scope>NUCLEOTIDE SEQUENCE [LARGE SCALE GENOMIC DNA]</scope>
    <source>
        <strain evidence="10 11">Alberta</strain>
        <tissue evidence="10">Whole body</tissue>
    </source>
</reference>
<dbReference type="SUPFAM" id="SSF47473">
    <property type="entry name" value="EF-hand"/>
    <property type="match status" value="1"/>
</dbReference>
<dbReference type="GO" id="GO:0005874">
    <property type="term" value="C:microtubule"/>
    <property type="evidence" value="ECO:0007669"/>
    <property type="project" value="TreeGrafter"/>
</dbReference>
<keyword evidence="3" id="KW-0677">Repeat</keyword>
<evidence type="ECO:0000259" key="9">
    <source>
        <dbReference type="PROSITE" id="PS51336"/>
    </source>
</evidence>
<feature type="domain" description="DM10" evidence="9">
    <location>
        <begin position="230"/>
        <end position="370"/>
    </location>
</feature>
<evidence type="ECO:0000313" key="10">
    <source>
        <dbReference type="EMBL" id="OXU26237.1"/>
    </source>
</evidence>
<dbReference type="Pfam" id="PF06565">
    <property type="entry name" value="DM10_dom"/>
    <property type="match status" value="3"/>
</dbReference>
<dbReference type="InterPro" id="IPR006602">
    <property type="entry name" value="DM10_dom"/>
</dbReference>
<dbReference type="Pfam" id="PF17743">
    <property type="entry name" value="DUF5580"/>
    <property type="match status" value="1"/>
</dbReference>
<keyword evidence="5" id="KW-0966">Cell projection</keyword>
<accession>A0A232F7G8</accession>
<dbReference type="PROSITE" id="PS51336">
    <property type="entry name" value="DM10"/>
    <property type="match status" value="3"/>
</dbReference>
<evidence type="ECO:0000256" key="3">
    <source>
        <dbReference type="ARBA" id="ARBA00022737"/>
    </source>
</evidence>
<evidence type="ECO:0000313" key="11">
    <source>
        <dbReference type="Proteomes" id="UP000215335"/>
    </source>
</evidence>
<keyword evidence="4" id="KW-0206">Cytoskeleton</keyword>
<evidence type="ECO:0000256" key="1">
    <source>
        <dbReference type="ARBA" id="ARBA00004430"/>
    </source>
</evidence>
<feature type="domain" description="DM10" evidence="9">
    <location>
        <begin position="71"/>
        <end position="188"/>
    </location>
</feature>
<evidence type="ECO:0000256" key="6">
    <source>
        <dbReference type="ARBA" id="ARBA00035003"/>
    </source>
</evidence>
<comment type="subcellular location">
    <subcellularLocation>
        <location evidence="1">Cytoplasm</location>
        <location evidence="1">Cytoskeleton</location>
        <location evidence="1">Cilium axoneme</location>
    </subcellularLocation>
</comment>
<dbReference type="FunFam" id="2.30.29.170:FF:000002">
    <property type="entry name" value="EF-hand domain (C-terminal) containing 1"/>
    <property type="match status" value="1"/>
</dbReference>
<dbReference type="Gene3D" id="2.30.29.170">
    <property type="match status" value="3"/>
</dbReference>
<dbReference type="Proteomes" id="UP000215335">
    <property type="component" value="Unassembled WGS sequence"/>
</dbReference>
<dbReference type="PANTHER" id="PTHR12086">
    <property type="entry name" value="EF-HAND DOMAIN C-TERMINAL CONTAINING PROTEIN"/>
    <property type="match status" value="1"/>
</dbReference>
<dbReference type="OrthoDB" id="6360546at2759"/>
<evidence type="ECO:0000256" key="2">
    <source>
        <dbReference type="ARBA" id="ARBA00022490"/>
    </source>
</evidence>
<comment type="caution">
    <text evidence="10">The sequence shown here is derived from an EMBL/GenBank/DDBJ whole genome shotgun (WGS) entry which is preliminary data.</text>
</comment>
<evidence type="ECO:0000256" key="4">
    <source>
        <dbReference type="ARBA" id="ARBA00023212"/>
    </source>
</evidence>
<organism evidence="10 11">
    <name type="scientific">Trichomalopsis sarcophagae</name>
    <dbReference type="NCBI Taxonomy" id="543379"/>
    <lineage>
        <taxon>Eukaryota</taxon>
        <taxon>Metazoa</taxon>
        <taxon>Ecdysozoa</taxon>
        <taxon>Arthropoda</taxon>
        <taxon>Hexapoda</taxon>
        <taxon>Insecta</taxon>
        <taxon>Pterygota</taxon>
        <taxon>Neoptera</taxon>
        <taxon>Endopterygota</taxon>
        <taxon>Hymenoptera</taxon>
        <taxon>Apocrita</taxon>
        <taxon>Proctotrupomorpha</taxon>
        <taxon>Chalcidoidea</taxon>
        <taxon>Pteromalidae</taxon>
        <taxon>Pteromalinae</taxon>
        <taxon>Trichomalopsis</taxon>
    </lineage>
</organism>
<feature type="compositionally biased region" description="Basic and acidic residues" evidence="8">
    <location>
        <begin position="202"/>
        <end position="220"/>
    </location>
</feature>
<keyword evidence="2" id="KW-0963">Cytoplasm</keyword>
<dbReference type="PANTHER" id="PTHR12086:SF11">
    <property type="entry name" value="EF-HAND DOMAIN-CONTAINING FAMILY MEMBER C2"/>
    <property type="match status" value="1"/>
</dbReference>
<evidence type="ECO:0000256" key="7">
    <source>
        <dbReference type="ARBA" id="ARBA00039880"/>
    </source>
</evidence>
<feature type="domain" description="DM10" evidence="9">
    <location>
        <begin position="435"/>
        <end position="542"/>
    </location>
</feature>
<evidence type="ECO:0000256" key="8">
    <source>
        <dbReference type="SAM" id="MobiDB-lite"/>
    </source>
</evidence>
<dbReference type="FunFam" id="2.30.29.170:FF:000004">
    <property type="entry name" value="EF-hand domain containing 2"/>
    <property type="match status" value="1"/>
</dbReference>
<dbReference type="InterPro" id="IPR011992">
    <property type="entry name" value="EF-hand-dom_pair"/>
</dbReference>
<dbReference type="STRING" id="543379.A0A232F7G8"/>
<keyword evidence="11" id="KW-1185">Reference proteome</keyword>
<gene>
    <name evidence="10" type="ORF">TSAR_008663</name>
</gene>
<dbReference type="AlphaFoldDB" id="A0A232F7G8"/>
<dbReference type="EMBL" id="NNAY01000843">
    <property type="protein sequence ID" value="OXU26237.1"/>
    <property type="molecule type" value="Genomic_DNA"/>
</dbReference>
<comment type="function">
    <text evidence="6">Microtubule inner protein (MIP) part of the dynein-decorated doublet microtubules (DMTs) in cilia axoneme, which is required for motile cilia beating.</text>
</comment>
<feature type="region of interest" description="Disordered" evidence="8">
    <location>
        <begin position="195"/>
        <end position="220"/>
    </location>
</feature>